<dbReference type="Proteomes" id="UP000008311">
    <property type="component" value="Unassembled WGS sequence"/>
</dbReference>
<dbReference type="PROSITE" id="PS00139">
    <property type="entry name" value="THIOL_PROTEASE_CYS"/>
    <property type="match status" value="1"/>
</dbReference>
<dbReference type="InterPro" id="IPR039417">
    <property type="entry name" value="Peptidase_C1A_papain-like"/>
</dbReference>
<gene>
    <name evidence="11" type="ORF">RCOM_0868200</name>
</gene>
<evidence type="ECO:0000256" key="6">
    <source>
        <dbReference type="ARBA" id="ARBA00023157"/>
    </source>
</evidence>
<feature type="signal peptide" evidence="8">
    <location>
        <begin position="1"/>
        <end position="26"/>
    </location>
</feature>
<dbReference type="AlphaFoldDB" id="B9S1U0"/>
<keyword evidence="4" id="KW-0378">Hydrolase</keyword>
<evidence type="ECO:0000313" key="12">
    <source>
        <dbReference type="Proteomes" id="UP000008311"/>
    </source>
</evidence>
<name>B9S1U0_RICCO</name>
<dbReference type="GO" id="GO:0005764">
    <property type="term" value="C:lysosome"/>
    <property type="evidence" value="ECO:0000318"/>
    <property type="project" value="GO_Central"/>
</dbReference>
<keyword evidence="12" id="KW-1185">Reference proteome</keyword>
<feature type="domain" description="Cathepsin propeptide inhibitor" evidence="10">
    <location>
        <begin position="39"/>
        <end position="96"/>
    </location>
</feature>
<dbReference type="InterPro" id="IPR013201">
    <property type="entry name" value="Prot_inhib_I29"/>
</dbReference>
<dbReference type="InterPro" id="IPR000169">
    <property type="entry name" value="Pept_cys_AS"/>
</dbReference>
<sequence>MALSLEKKLAIALLVVFSTWASQAMARQLINEDALVEKHEQWMARHGRTYQDSEEKERRFQIFKSNLEYIDNFNKASNQTYQLGLNNFADLSHEEYVATYTARKMPVEVPESIDWRDHGAVTPIKNQYQCGCCWAFSAAAAVEGIVANGVSLSAQQLLDCVSDNQGCKGGWMNNAFNYIIQNQGIALETDYPYQQMQQMCSSRMAAAQISGFEDVTPKDEEALMRAVAKQPVSVTIDATSNPNFKLYKEGVFTAAGCGNGHSHAVTLVGYGTSEDGTKYWLAKNSWGETWGESGYMRLQRDIGLEGGPCGIALYASYPTIN</sequence>
<evidence type="ECO:0000256" key="3">
    <source>
        <dbReference type="ARBA" id="ARBA00022729"/>
    </source>
</evidence>
<dbReference type="CDD" id="cd02248">
    <property type="entry name" value="Peptidase_C1A"/>
    <property type="match status" value="1"/>
</dbReference>
<evidence type="ECO:0000256" key="2">
    <source>
        <dbReference type="ARBA" id="ARBA00022670"/>
    </source>
</evidence>
<reference evidence="12" key="1">
    <citation type="journal article" date="2010" name="Nat. Biotechnol.">
        <title>Draft genome sequence of the oilseed species Ricinus communis.</title>
        <authorList>
            <person name="Chan A.P."/>
            <person name="Crabtree J."/>
            <person name="Zhao Q."/>
            <person name="Lorenzi H."/>
            <person name="Orvis J."/>
            <person name="Puiu D."/>
            <person name="Melake-Berhan A."/>
            <person name="Jones K.M."/>
            <person name="Redman J."/>
            <person name="Chen G."/>
            <person name="Cahoon E.B."/>
            <person name="Gedil M."/>
            <person name="Stanke M."/>
            <person name="Haas B.J."/>
            <person name="Wortman J.R."/>
            <person name="Fraser-Liggett C.M."/>
            <person name="Ravel J."/>
            <person name="Rabinowicz P.D."/>
        </authorList>
    </citation>
    <scope>NUCLEOTIDE SEQUENCE [LARGE SCALE GENOMIC DNA]</scope>
    <source>
        <strain evidence="12">cv. Hale</strain>
    </source>
</reference>
<feature type="chain" id="PRO_5018654289" evidence="8">
    <location>
        <begin position="27"/>
        <end position="321"/>
    </location>
</feature>
<dbReference type="FunFam" id="3.90.70.10:FF:000067">
    <property type="entry name" value="Senescence-specific cysteine protease"/>
    <property type="match status" value="1"/>
</dbReference>
<dbReference type="SMART" id="SM00645">
    <property type="entry name" value="Pept_C1"/>
    <property type="match status" value="1"/>
</dbReference>
<keyword evidence="5" id="KW-0788">Thiol protease</keyword>
<dbReference type="Pfam" id="PF00112">
    <property type="entry name" value="Peptidase_C1"/>
    <property type="match status" value="1"/>
</dbReference>
<evidence type="ECO:0000313" key="11">
    <source>
        <dbReference type="EMBL" id="EEF42559.1"/>
    </source>
</evidence>
<keyword evidence="11" id="KW-0560">Oxidoreductase</keyword>
<dbReference type="InterPro" id="IPR025661">
    <property type="entry name" value="Pept_asp_AS"/>
</dbReference>
<protein>
    <submittedName>
        <fullName evidence="11">Cysteine protease, putative</fullName>
        <ecNumber evidence="11">1.3.1.74</ecNumber>
    </submittedName>
</protein>
<evidence type="ECO:0000256" key="4">
    <source>
        <dbReference type="ARBA" id="ARBA00022801"/>
    </source>
</evidence>
<dbReference type="InterPro" id="IPR038765">
    <property type="entry name" value="Papain-like_cys_pep_sf"/>
</dbReference>
<dbReference type="PROSITE" id="PS00640">
    <property type="entry name" value="THIOL_PROTEASE_ASN"/>
    <property type="match status" value="1"/>
</dbReference>
<dbReference type="SUPFAM" id="SSF54001">
    <property type="entry name" value="Cysteine proteinases"/>
    <property type="match status" value="1"/>
</dbReference>
<keyword evidence="3 8" id="KW-0732">Signal</keyword>
<comment type="similarity">
    <text evidence="1">Belongs to the peptidase C1 family.</text>
</comment>
<accession>B9S1U0</accession>
<dbReference type="GO" id="GO:0005615">
    <property type="term" value="C:extracellular space"/>
    <property type="evidence" value="ECO:0000318"/>
    <property type="project" value="GO_Central"/>
</dbReference>
<dbReference type="eggNOG" id="KOG1543">
    <property type="taxonomic scope" value="Eukaryota"/>
</dbReference>
<proteinExistence type="inferred from homology"/>
<dbReference type="InterPro" id="IPR013128">
    <property type="entry name" value="Peptidase_C1A"/>
</dbReference>
<dbReference type="GO" id="GO:0032440">
    <property type="term" value="F:2-alkenal reductase [NAD(P)H] activity"/>
    <property type="evidence" value="ECO:0007669"/>
    <property type="project" value="UniProtKB-EC"/>
</dbReference>
<dbReference type="Gene3D" id="3.90.70.10">
    <property type="entry name" value="Cysteine proteinases"/>
    <property type="match status" value="1"/>
</dbReference>
<dbReference type="EMBL" id="EQ973844">
    <property type="protein sequence ID" value="EEF42559.1"/>
    <property type="molecule type" value="Genomic_DNA"/>
</dbReference>
<evidence type="ECO:0000256" key="1">
    <source>
        <dbReference type="ARBA" id="ARBA00008455"/>
    </source>
</evidence>
<evidence type="ECO:0000259" key="10">
    <source>
        <dbReference type="SMART" id="SM00848"/>
    </source>
</evidence>
<dbReference type="Pfam" id="PF08246">
    <property type="entry name" value="Inhibitor_I29"/>
    <property type="match status" value="1"/>
</dbReference>
<keyword evidence="2 11" id="KW-0645">Protease</keyword>
<keyword evidence="7" id="KW-0325">Glycoprotein</keyword>
<dbReference type="PRINTS" id="PR00705">
    <property type="entry name" value="PAPAIN"/>
</dbReference>
<evidence type="ECO:0000256" key="8">
    <source>
        <dbReference type="SAM" id="SignalP"/>
    </source>
</evidence>
<dbReference type="GO" id="GO:0051603">
    <property type="term" value="P:proteolysis involved in protein catabolic process"/>
    <property type="evidence" value="ECO:0000318"/>
    <property type="project" value="GO_Central"/>
</dbReference>
<dbReference type="InterPro" id="IPR000668">
    <property type="entry name" value="Peptidase_C1A_C"/>
</dbReference>
<dbReference type="PANTHER" id="PTHR12411">
    <property type="entry name" value="CYSTEINE PROTEASE FAMILY C1-RELATED"/>
    <property type="match status" value="1"/>
</dbReference>
<feature type="domain" description="Peptidase C1A papain C-terminal" evidence="9">
    <location>
        <begin position="109"/>
        <end position="319"/>
    </location>
</feature>
<evidence type="ECO:0000259" key="9">
    <source>
        <dbReference type="SMART" id="SM00645"/>
    </source>
</evidence>
<dbReference type="InParanoid" id="B9S1U0"/>
<dbReference type="EC" id="1.3.1.74" evidence="11"/>
<organism evidence="11 12">
    <name type="scientific">Ricinus communis</name>
    <name type="common">Castor bean</name>
    <dbReference type="NCBI Taxonomy" id="3988"/>
    <lineage>
        <taxon>Eukaryota</taxon>
        <taxon>Viridiplantae</taxon>
        <taxon>Streptophyta</taxon>
        <taxon>Embryophyta</taxon>
        <taxon>Tracheophyta</taxon>
        <taxon>Spermatophyta</taxon>
        <taxon>Magnoliopsida</taxon>
        <taxon>eudicotyledons</taxon>
        <taxon>Gunneridae</taxon>
        <taxon>Pentapetalae</taxon>
        <taxon>rosids</taxon>
        <taxon>fabids</taxon>
        <taxon>Malpighiales</taxon>
        <taxon>Euphorbiaceae</taxon>
        <taxon>Acalyphoideae</taxon>
        <taxon>Acalypheae</taxon>
        <taxon>Ricinus</taxon>
    </lineage>
</organism>
<dbReference type="SMART" id="SM00848">
    <property type="entry name" value="Inhibitor_I29"/>
    <property type="match status" value="1"/>
</dbReference>
<evidence type="ECO:0000256" key="5">
    <source>
        <dbReference type="ARBA" id="ARBA00022807"/>
    </source>
</evidence>
<evidence type="ECO:0000256" key="7">
    <source>
        <dbReference type="ARBA" id="ARBA00023180"/>
    </source>
</evidence>
<dbReference type="GO" id="GO:0004197">
    <property type="term" value="F:cysteine-type endopeptidase activity"/>
    <property type="evidence" value="ECO:0000318"/>
    <property type="project" value="GO_Central"/>
</dbReference>
<keyword evidence="6" id="KW-1015">Disulfide bond</keyword>